<evidence type="ECO:0000313" key="3">
    <source>
        <dbReference type="EMBL" id="CAH1119813.1"/>
    </source>
</evidence>
<organism evidence="3 4">
    <name type="scientific">Phaedon cochleariae</name>
    <name type="common">Mustard beetle</name>
    <dbReference type="NCBI Taxonomy" id="80249"/>
    <lineage>
        <taxon>Eukaryota</taxon>
        <taxon>Metazoa</taxon>
        <taxon>Ecdysozoa</taxon>
        <taxon>Arthropoda</taxon>
        <taxon>Hexapoda</taxon>
        <taxon>Insecta</taxon>
        <taxon>Pterygota</taxon>
        <taxon>Neoptera</taxon>
        <taxon>Endopterygota</taxon>
        <taxon>Coleoptera</taxon>
        <taxon>Polyphaga</taxon>
        <taxon>Cucujiformia</taxon>
        <taxon>Chrysomeloidea</taxon>
        <taxon>Chrysomelidae</taxon>
        <taxon>Chrysomelinae</taxon>
        <taxon>Chrysomelini</taxon>
        <taxon>Phaedon</taxon>
    </lineage>
</organism>
<dbReference type="GO" id="GO:0008270">
    <property type="term" value="F:zinc ion binding"/>
    <property type="evidence" value="ECO:0007669"/>
    <property type="project" value="UniProtKB-KW"/>
</dbReference>
<proteinExistence type="predicted"/>
<dbReference type="PROSITE" id="PS50157">
    <property type="entry name" value="ZINC_FINGER_C2H2_2"/>
    <property type="match status" value="1"/>
</dbReference>
<sequence>MRFLLRWTAPLVEKLFPMQKPCGCMKGIHFPPEQLPCELCSRTFECEAVLADHVMMHSTDGELEVACNSGEDGNNIFV</sequence>
<dbReference type="InterPro" id="IPR013087">
    <property type="entry name" value="Znf_C2H2_type"/>
</dbReference>
<evidence type="ECO:0000313" key="4">
    <source>
        <dbReference type="Proteomes" id="UP001153737"/>
    </source>
</evidence>
<feature type="domain" description="C2H2-type" evidence="2">
    <location>
        <begin position="35"/>
        <end position="62"/>
    </location>
</feature>
<keyword evidence="1" id="KW-0479">Metal-binding</keyword>
<gene>
    <name evidence="3" type="ORF">PHAECO_LOCUS3775</name>
</gene>
<name>A0A9P0DG11_PHACE</name>
<evidence type="ECO:0000256" key="1">
    <source>
        <dbReference type="PROSITE-ProRule" id="PRU00042"/>
    </source>
</evidence>
<accession>A0A9P0DG11</accession>
<keyword evidence="1" id="KW-0862">Zinc</keyword>
<protein>
    <recommendedName>
        <fullName evidence="2">C2H2-type domain-containing protein</fullName>
    </recommendedName>
</protein>
<dbReference type="EMBL" id="OU896719">
    <property type="protein sequence ID" value="CAH1119813.1"/>
    <property type="molecule type" value="Genomic_DNA"/>
</dbReference>
<keyword evidence="1" id="KW-0863">Zinc-finger</keyword>
<dbReference type="Proteomes" id="UP001153737">
    <property type="component" value="Chromosome 13"/>
</dbReference>
<keyword evidence="4" id="KW-1185">Reference proteome</keyword>
<dbReference type="AlphaFoldDB" id="A0A9P0DG11"/>
<reference evidence="3" key="2">
    <citation type="submission" date="2022-10" db="EMBL/GenBank/DDBJ databases">
        <authorList>
            <consortium name="ENA_rothamsted_submissions"/>
            <consortium name="culmorum"/>
            <person name="King R."/>
        </authorList>
    </citation>
    <scope>NUCLEOTIDE SEQUENCE</scope>
</reference>
<evidence type="ECO:0000259" key="2">
    <source>
        <dbReference type="PROSITE" id="PS50157"/>
    </source>
</evidence>
<reference evidence="3" key="1">
    <citation type="submission" date="2022-01" db="EMBL/GenBank/DDBJ databases">
        <authorList>
            <person name="King R."/>
        </authorList>
    </citation>
    <scope>NUCLEOTIDE SEQUENCE</scope>
</reference>
<dbReference type="PROSITE" id="PS00028">
    <property type="entry name" value="ZINC_FINGER_C2H2_1"/>
    <property type="match status" value="1"/>
</dbReference>